<feature type="non-terminal residue" evidence="1">
    <location>
        <position position="42"/>
    </location>
</feature>
<comment type="caution">
    <text evidence="1">The sequence shown here is derived from an EMBL/GenBank/DDBJ whole genome shotgun (WGS) entry which is preliminary data.</text>
</comment>
<organism evidence="1 2">
    <name type="scientific">Smittium culicis</name>
    <dbReference type="NCBI Taxonomy" id="133412"/>
    <lineage>
        <taxon>Eukaryota</taxon>
        <taxon>Fungi</taxon>
        <taxon>Fungi incertae sedis</taxon>
        <taxon>Zoopagomycota</taxon>
        <taxon>Kickxellomycotina</taxon>
        <taxon>Harpellomycetes</taxon>
        <taxon>Harpellales</taxon>
        <taxon>Legeriomycetaceae</taxon>
        <taxon>Smittium</taxon>
    </lineage>
</organism>
<dbReference type="Proteomes" id="UP000187283">
    <property type="component" value="Unassembled WGS sequence"/>
</dbReference>
<accession>A0A1R1XJJ5</accession>
<keyword evidence="2" id="KW-1185">Reference proteome</keyword>
<name>A0A1R1XJJ5_9FUNG</name>
<reference evidence="1 2" key="1">
    <citation type="submission" date="2017-01" db="EMBL/GenBank/DDBJ databases">
        <authorList>
            <person name="Mah S.A."/>
            <person name="Swanson W.J."/>
            <person name="Moy G.W."/>
            <person name="Vacquier V.D."/>
        </authorList>
    </citation>
    <scope>NUCLEOTIDE SEQUENCE [LARGE SCALE GENOMIC DNA]</scope>
    <source>
        <strain evidence="1 2">GSMNP</strain>
    </source>
</reference>
<gene>
    <name evidence="1" type="ORF">AYI70_g7667</name>
</gene>
<evidence type="ECO:0000313" key="2">
    <source>
        <dbReference type="Proteomes" id="UP000187283"/>
    </source>
</evidence>
<protein>
    <submittedName>
        <fullName evidence="1">Uncharacterized protein</fullName>
    </submittedName>
</protein>
<proteinExistence type="predicted"/>
<dbReference type="AlphaFoldDB" id="A0A1R1XJJ5"/>
<dbReference type="EMBL" id="LSSN01002896">
    <property type="protein sequence ID" value="OMJ14804.1"/>
    <property type="molecule type" value="Genomic_DNA"/>
</dbReference>
<sequence>MRTILAAYFCTACRLQRNSTFTQDTSNFDLLLAVRSESADAD</sequence>
<evidence type="ECO:0000313" key="1">
    <source>
        <dbReference type="EMBL" id="OMJ14804.1"/>
    </source>
</evidence>